<proteinExistence type="predicted"/>
<dbReference type="Gene3D" id="3.30.160.60">
    <property type="entry name" value="Classic Zinc Finger"/>
    <property type="match status" value="1"/>
</dbReference>
<evidence type="ECO:0000313" key="3">
    <source>
        <dbReference type="Proteomes" id="UP000095287"/>
    </source>
</evidence>
<evidence type="ECO:0000313" key="4">
    <source>
        <dbReference type="WBParaSite" id="L893_g664.t1"/>
    </source>
</evidence>
<accession>A0A1I8AJM0</accession>
<evidence type="ECO:0000259" key="2">
    <source>
        <dbReference type="PROSITE" id="PS00028"/>
    </source>
</evidence>
<feature type="compositionally biased region" description="Gly residues" evidence="1">
    <location>
        <begin position="217"/>
        <end position="229"/>
    </location>
</feature>
<reference evidence="4" key="1">
    <citation type="submission" date="2016-11" db="UniProtKB">
        <authorList>
            <consortium name="WormBaseParasite"/>
        </authorList>
    </citation>
    <scope>IDENTIFICATION</scope>
</reference>
<feature type="domain" description="C2H2-type" evidence="2">
    <location>
        <begin position="16"/>
        <end position="37"/>
    </location>
</feature>
<feature type="region of interest" description="Disordered" evidence="1">
    <location>
        <begin position="145"/>
        <end position="250"/>
    </location>
</feature>
<dbReference type="AlphaFoldDB" id="A0A1I8AJM0"/>
<name>A0A1I8AJM0_9BILA</name>
<dbReference type="PROSITE" id="PS00028">
    <property type="entry name" value="ZINC_FINGER_C2H2_1"/>
    <property type="match status" value="1"/>
</dbReference>
<dbReference type="SMART" id="SM00355">
    <property type="entry name" value="ZnF_C2H2"/>
    <property type="match status" value="2"/>
</dbReference>
<keyword evidence="3" id="KW-1185">Reference proteome</keyword>
<protein>
    <submittedName>
        <fullName evidence="4">C2H2-type domain-containing protein</fullName>
    </submittedName>
</protein>
<dbReference type="WBParaSite" id="L893_g664.t1">
    <property type="protein sequence ID" value="L893_g664.t1"/>
    <property type="gene ID" value="L893_g664"/>
</dbReference>
<dbReference type="Proteomes" id="UP000095287">
    <property type="component" value="Unplaced"/>
</dbReference>
<evidence type="ECO:0000256" key="1">
    <source>
        <dbReference type="SAM" id="MobiDB-lite"/>
    </source>
</evidence>
<organism evidence="3 4">
    <name type="scientific">Steinernema glaseri</name>
    <dbReference type="NCBI Taxonomy" id="37863"/>
    <lineage>
        <taxon>Eukaryota</taxon>
        <taxon>Metazoa</taxon>
        <taxon>Ecdysozoa</taxon>
        <taxon>Nematoda</taxon>
        <taxon>Chromadorea</taxon>
        <taxon>Rhabditida</taxon>
        <taxon>Tylenchina</taxon>
        <taxon>Panagrolaimomorpha</taxon>
        <taxon>Strongyloidoidea</taxon>
        <taxon>Steinernematidae</taxon>
        <taxon>Steinernema</taxon>
    </lineage>
</organism>
<sequence>MRRCFPQQLVNSDHECNKCGKNCSTSDQRHKHIHTAHAVVKLIRCPVGGCTTERTKPTDLRNHIDTVHQTMTRPEEEAFARLSTDYYESLRTEMNTCFPLPLPKKNTPKAPTTFNAYGGVRVLANMMGGIVGKIYTEQKSKKIVFESSDSEDEGPPTEFKKSPPPSEVDPSENRDHTPQRGQEALNRSNRQPTRGGRTYQPSPPSSSFGAQNSGYRGHSGGRGGYGGRGGWRRGSPRGRGGPSSPYRGGH</sequence>
<dbReference type="InterPro" id="IPR013087">
    <property type="entry name" value="Znf_C2H2_type"/>
</dbReference>